<evidence type="ECO:0000313" key="2">
    <source>
        <dbReference type="Proteomes" id="UP001162060"/>
    </source>
</evidence>
<reference evidence="1" key="1">
    <citation type="submission" date="2024-01" db="EMBL/GenBank/DDBJ databases">
        <authorList>
            <person name="Webb A."/>
        </authorList>
    </citation>
    <scope>NUCLEOTIDE SEQUENCE</scope>
    <source>
        <strain evidence="1">Pm1</strain>
    </source>
</reference>
<protein>
    <submittedName>
        <fullName evidence="1">Uncharacterized protein</fullName>
    </submittedName>
</protein>
<proteinExistence type="predicted"/>
<accession>A0AAV1V6P4</accession>
<gene>
    <name evidence="1" type="ORF">PM001_LOCUS27132</name>
</gene>
<dbReference type="Proteomes" id="UP001162060">
    <property type="component" value="Unassembled WGS sequence"/>
</dbReference>
<comment type="caution">
    <text evidence="1">The sequence shown here is derived from an EMBL/GenBank/DDBJ whole genome shotgun (WGS) entry which is preliminary data.</text>
</comment>
<name>A0AAV1V6P4_9STRA</name>
<organism evidence="1 2">
    <name type="scientific">Peronospora matthiolae</name>
    <dbReference type="NCBI Taxonomy" id="2874970"/>
    <lineage>
        <taxon>Eukaryota</taxon>
        <taxon>Sar</taxon>
        <taxon>Stramenopiles</taxon>
        <taxon>Oomycota</taxon>
        <taxon>Peronosporomycetes</taxon>
        <taxon>Peronosporales</taxon>
        <taxon>Peronosporaceae</taxon>
        <taxon>Peronospora</taxon>
    </lineage>
</organism>
<dbReference type="EMBL" id="CAKLBY020000267">
    <property type="protein sequence ID" value="CAK7941982.1"/>
    <property type="molecule type" value="Genomic_DNA"/>
</dbReference>
<dbReference type="AlphaFoldDB" id="A0AAV1V6P4"/>
<evidence type="ECO:0000313" key="1">
    <source>
        <dbReference type="EMBL" id="CAK7941982.1"/>
    </source>
</evidence>
<sequence length="161" mass="18863">MDRDLATRVYVLLFMAYRSRSTDKDTQIWLDDWKGRTSRRLAGSMLSPLIDKSDDWRRLRDRGYASDELLRRCNVHHKTQLARHILCVLIYHDEIIALTGSDEEPDNGVTTRLRRHFAGLKSNKPYREAYAAMVASADWSILETFYEQALAQMSPQRTLHY</sequence>